<dbReference type="InterPro" id="IPR016160">
    <property type="entry name" value="Ald_DH_CS_CYS"/>
</dbReference>
<dbReference type="InterPro" id="IPR016162">
    <property type="entry name" value="Ald_DH_N"/>
</dbReference>
<dbReference type="InterPro" id="IPR016161">
    <property type="entry name" value="Ald_DH/histidinol_DH"/>
</dbReference>
<evidence type="ECO:0000256" key="6">
    <source>
        <dbReference type="RuleBase" id="RU003345"/>
    </source>
</evidence>
<dbReference type="SUPFAM" id="SSF53720">
    <property type="entry name" value="ALDH-like"/>
    <property type="match status" value="1"/>
</dbReference>
<dbReference type="PANTHER" id="PTHR11699">
    <property type="entry name" value="ALDEHYDE DEHYDROGENASE-RELATED"/>
    <property type="match status" value="1"/>
</dbReference>
<feature type="active site" evidence="5">
    <location>
        <position position="265"/>
    </location>
</feature>
<accession>A0AAQ4FLC4</accession>
<evidence type="ECO:0000256" key="3">
    <source>
        <dbReference type="ARBA" id="ARBA00023027"/>
    </source>
</evidence>
<keyword evidence="9" id="KW-1185">Reference proteome</keyword>
<evidence type="ECO:0000256" key="4">
    <source>
        <dbReference type="ARBA" id="ARBA00024226"/>
    </source>
</evidence>
<proteinExistence type="inferred from homology"/>
<dbReference type="FunFam" id="3.40.605.10:FF:000029">
    <property type="entry name" value="Aldehyde dehydrogenase, mitochondrial"/>
    <property type="match status" value="1"/>
</dbReference>
<evidence type="ECO:0000256" key="5">
    <source>
        <dbReference type="PROSITE-ProRule" id="PRU10007"/>
    </source>
</evidence>
<evidence type="ECO:0000313" key="8">
    <source>
        <dbReference type="EMBL" id="KAK8788089.1"/>
    </source>
</evidence>
<feature type="non-terminal residue" evidence="8">
    <location>
        <position position="341"/>
    </location>
</feature>
<dbReference type="PROSITE" id="PS00687">
    <property type="entry name" value="ALDEHYDE_DEHYDR_GLU"/>
    <property type="match status" value="1"/>
</dbReference>
<sequence>MAALKTVTNIVRLAHFRSREHHLSVLLLESSKGTNEIVLSYSCESRRNCSNLDEPIIMQPKLRTIRTVTMLCTMNIKDFVKLRDIWEKMKISPMRSAATAVSLETLDNGKPFANSLSDITLAIAGLRYCAGFADKVHGKTIPIDGSAFAYTRREPVGVVGQIIPWNVPIVMLAWKIGPALAMGNTVVLKPAEQTPLTALLVASYVEQAGFPPGVVNIVPGYGKTAGAAISNHPDVDKVSFTGSTQVGRLVLQASGTSNLKKVSLELGGMSPLIIFPDADLDLAAKTAHDGVFWNQGQVCCAATRTFVHADIYDQFMAKAVELAKNRVVGDPFDERSVQGAQ</sequence>
<dbReference type="EMBL" id="JARKHS020001159">
    <property type="protein sequence ID" value="KAK8788089.1"/>
    <property type="molecule type" value="Genomic_DNA"/>
</dbReference>
<name>A0AAQ4FLC4_AMBAM</name>
<gene>
    <name evidence="8" type="ORF">V5799_022132</name>
</gene>
<feature type="domain" description="Aldehyde dehydrogenase" evidence="7">
    <location>
        <begin position="95"/>
        <end position="340"/>
    </location>
</feature>
<keyword evidence="2 6" id="KW-0560">Oxidoreductase</keyword>
<evidence type="ECO:0000256" key="1">
    <source>
        <dbReference type="ARBA" id="ARBA00009986"/>
    </source>
</evidence>
<comment type="similarity">
    <text evidence="1 6">Belongs to the aldehyde dehydrogenase family.</text>
</comment>
<dbReference type="Pfam" id="PF00171">
    <property type="entry name" value="Aldedh"/>
    <property type="match status" value="1"/>
</dbReference>
<evidence type="ECO:0000259" key="7">
    <source>
        <dbReference type="Pfam" id="PF00171"/>
    </source>
</evidence>
<dbReference type="InterPro" id="IPR015590">
    <property type="entry name" value="Aldehyde_DH_dom"/>
</dbReference>
<dbReference type="Gene3D" id="3.40.309.10">
    <property type="entry name" value="Aldehyde Dehydrogenase, Chain A, domain 2"/>
    <property type="match status" value="1"/>
</dbReference>
<dbReference type="AlphaFoldDB" id="A0AAQ4FLC4"/>
<dbReference type="Gene3D" id="3.40.605.10">
    <property type="entry name" value="Aldehyde Dehydrogenase, Chain A, domain 1"/>
    <property type="match status" value="1"/>
</dbReference>
<dbReference type="InterPro" id="IPR029510">
    <property type="entry name" value="Ald_DH_CS_GLU"/>
</dbReference>
<evidence type="ECO:0000256" key="2">
    <source>
        <dbReference type="ARBA" id="ARBA00023002"/>
    </source>
</evidence>
<dbReference type="EC" id="1.2.1.3" evidence="4"/>
<keyword evidence="3" id="KW-0520">NAD</keyword>
<dbReference type="GO" id="GO:0004029">
    <property type="term" value="F:aldehyde dehydrogenase (NAD+) activity"/>
    <property type="evidence" value="ECO:0007669"/>
    <property type="project" value="UniProtKB-EC"/>
</dbReference>
<dbReference type="Proteomes" id="UP001321473">
    <property type="component" value="Unassembled WGS sequence"/>
</dbReference>
<reference evidence="8 9" key="1">
    <citation type="journal article" date="2023" name="Arcadia Sci">
        <title>De novo assembly of a long-read Amblyomma americanum tick genome.</title>
        <authorList>
            <person name="Chou S."/>
            <person name="Poskanzer K.E."/>
            <person name="Rollins M."/>
            <person name="Thuy-Boun P.S."/>
        </authorList>
    </citation>
    <scope>NUCLEOTIDE SEQUENCE [LARGE SCALE GENOMIC DNA]</scope>
    <source>
        <strain evidence="8">F_SG_1</strain>
        <tissue evidence="8">Salivary glands</tissue>
    </source>
</reference>
<comment type="caution">
    <text evidence="8">The sequence shown here is derived from an EMBL/GenBank/DDBJ whole genome shotgun (WGS) entry which is preliminary data.</text>
</comment>
<protein>
    <recommendedName>
        <fullName evidence="4">aldehyde dehydrogenase (NAD(+))</fullName>
        <ecNumber evidence="4">1.2.1.3</ecNumber>
    </recommendedName>
</protein>
<organism evidence="8 9">
    <name type="scientific">Amblyomma americanum</name>
    <name type="common">Lone star tick</name>
    <dbReference type="NCBI Taxonomy" id="6943"/>
    <lineage>
        <taxon>Eukaryota</taxon>
        <taxon>Metazoa</taxon>
        <taxon>Ecdysozoa</taxon>
        <taxon>Arthropoda</taxon>
        <taxon>Chelicerata</taxon>
        <taxon>Arachnida</taxon>
        <taxon>Acari</taxon>
        <taxon>Parasitiformes</taxon>
        <taxon>Ixodida</taxon>
        <taxon>Ixodoidea</taxon>
        <taxon>Ixodidae</taxon>
        <taxon>Amblyomminae</taxon>
        <taxon>Amblyomma</taxon>
    </lineage>
</organism>
<evidence type="ECO:0000313" key="9">
    <source>
        <dbReference type="Proteomes" id="UP001321473"/>
    </source>
</evidence>
<dbReference type="PROSITE" id="PS00070">
    <property type="entry name" value="ALDEHYDE_DEHYDR_CYS"/>
    <property type="match status" value="1"/>
</dbReference>
<dbReference type="InterPro" id="IPR016163">
    <property type="entry name" value="Ald_DH_C"/>
</dbReference>